<dbReference type="PANTHER" id="PTHR11132">
    <property type="entry name" value="SOLUTE CARRIER FAMILY 35"/>
    <property type="match status" value="1"/>
</dbReference>
<evidence type="ECO:0000256" key="5">
    <source>
        <dbReference type="SAM" id="Phobius"/>
    </source>
</evidence>
<organism evidence="6 8">
    <name type="scientific">Hevea brasiliensis</name>
    <name type="common">Para rubber tree</name>
    <name type="synonym">Siphonia brasiliensis</name>
    <dbReference type="NCBI Taxonomy" id="3981"/>
    <lineage>
        <taxon>Eukaryota</taxon>
        <taxon>Viridiplantae</taxon>
        <taxon>Streptophyta</taxon>
        <taxon>Embryophyta</taxon>
        <taxon>Tracheophyta</taxon>
        <taxon>Spermatophyta</taxon>
        <taxon>Magnoliopsida</taxon>
        <taxon>eudicotyledons</taxon>
        <taxon>Gunneridae</taxon>
        <taxon>Pentapetalae</taxon>
        <taxon>rosids</taxon>
        <taxon>fabids</taxon>
        <taxon>Malpighiales</taxon>
        <taxon>Euphorbiaceae</taxon>
        <taxon>Crotonoideae</taxon>
        <taxon>Micrandreae</taxon>
        <taxon>Hevea</taxon>
    </lineage>
</organism>
<evidence type="ECO:0000256" key="4">
    <source>
        <dbReference type="ARBA" id="ARBA00023136"/>
    </source>
</evidence>
<dbReference type="EMBL" id="JAAGAX010000004">
    <property type="protein sequence ID" value="KAF2318085.1"/>
    <property type="molecule type" value="Genomic_DNA"/>
</dbReference>
<comment type="caution">
    <text evidence="6">The sequence shown here is derived from an EMBL/GenBank/DDBJ whole genome shotgun (WGS) entry which is preliminary data.</text>
</comment>
<name>A0A6A6N1R8_HEVBR</name>
<accession>A0A6A6N1R8</accession>
<evidence type="ECO:0000256" key="3">
    <source>
        <dbReference type="ARBA" id="ARBA00022989"/>
    </source>
</evidence>
<dbReference type="AlphaFoldDB" id="A0A6A6N1R8"/>
<feature type="transmembrane region" description="Helical" evidence="5">
    <location>
        <begin position="392"/>
        <end position="411"/>
    </location>
</feature>
<evidence type="ECO:0000313" key="6">
    <source>
        <dbReference type="EMBL" id="KAF2318079.1"/>
    </source>
</evidence>
<feature type="transmembrane region" description="Helical" evidence="5">
    <location>
        <begin position="417"/>
        <end position="435"/>
    </location>
</feature>
<dbReference type="Proteomes" id="UP000467840">
    <property type="component" value="Chromosome 6"/>
</dbReference>
<reference evidence="6 8" key="1">
    <citation type="journal article" date="2020" name="Mol. Plant">
        <title>The Chromosome-Based Rubber Tree Genome Provides New Insights into Spurge Genome Evolution and Rubber Biosynthesis.</title>
        <authorList>
            <person name="Liu J."/>
            <person name="Shi C."/>
            <person name="Shi C.C."/>
            <person name="Li W."/>
            <person name="Zhang Q.J."/>
            <person name="Zhang Y."/>
            <person name="Li K."/>
            <person name="Lu H.F."/>
            <person name="Shi C."/>
            <person name="Zhu S.T."/>
            <person name="Xiao Z.Y."/>
            <person name="Nan H."/>
            <person name="Yue Y."/>
            <person name="Zhu X.G."/>
            <person name="Wu Y."/>
            <person name="Hong X.N."/>
            <person name="Fan G.Y."/>
            <person name="Tong Y."/>
            <person name="Zhang D."/>
            <person name="Mao C.L."/>
            <person name="Liu Y.L."/>
            <person name="Hao S.J."/>
            <person name="Liu W.Q."/>
            <person name="Lv M.Q."/>
            <person name="Zhang H.B."/>
            <person name="Liu Y."/>
            <person name="Hu-Tang G.R."/>
            <person name="Wang J.P."/>
            <person name="Wang J.H."/>
            <person name="Sun Y.H."/>
            <person name="Ni S.B."/>
            <person name="Chen W.B."/>
            <person name="Zhang X.C."/>
            <person name="Jiao Y.N."/>
            <person name="Eichler E.E."/>
            <person name="Li G.H."/>
            <person name="Liu X."/>
            <person name="Gao L.Z."/>
        </authorList>
    </citation>
    <scope>NUCLEOTIDE SEQUENCE [LARGE SCALE GENOMIC DNA]</scope>
    <source>
        <strain evidence="8">cv. GT1</strain>
        <tissue evidence="6">Leaf</tissue>
    </source>
</reference>
<keyword evidence="2 5" id="KW-0812">Transmembrane</keyword>
<evidence type="ECO:0000256" key="2">
    <source>
        <dbReference type="ARBA" id="ARBA00022692"/>
    </source>
</evidence>
<comment type="subcellular location">
    <subcellularLocation>
        <location evidence="1">Membrane</location>
        <topology evidence="1">Multi-pass membrane protein</topology>
    </subcellularLocation>
</comment>
<evidence type="ECO:0008006" key="9">
    <source>
        <dbReference type="Google" id="ProtNLM"/>
    </source>
</evidence>
<feature type="transmembrane region" description="Helical" evidence="5">
    <location>
        <begin position="111"/>
        <end position="132"/>
    </location>
</feature>
<sequence>MDESGHHWNLDLVNGLFQSRDVKRIPVSGLRQQDIWVRHHAKTGVYSVKSAYYVARGIDWGPGVRDGFGDCFSRLLDVKDSERVSVVGAVAWSVWSCRNQRRWKGGPSLQLSGAFVVAGLGWFSGFPILLWLSYGVCDRFSIGIGYRSKLGVIAADCRALLRQGRNSSLSGVPRQANILAHAIARASPVYAFFGSGQSLLAIRVRCEDLADRYCSLCPLSPILKLTEALSAMDLEKNKTLPVTDPSSKPEKLQNDSVMTRKGAYAAICYMASAVLLVMFNKAALSSYNFPHANVITLFQSLCSCSFLYAMRRWKIISFRTAESNRINNNPASFVPFKTLFHTLPLALSYLLYMLVTMESVRGINVPMYTTLRRTTVAFTMIVEYLTGKRHSLLVIGSVGIIMLGAFIAGARDLSFDAYSYGIVFIANICTAIYLASISRIGKSSGLNSYGLMWCNGEIRGPT</sequence>
<dbReference type="InterPro" id="IPR050186">
    <property type="entry name" value="TPT_transporter"/>
</dbReference>
<gene>
    <name evidence="6" type="ORF">GH714_041418</name>
    <name evidence="7" type="ORF">GH714_041426</name>
</gene>
<dbReference type="GO" id="GO:0016020">
    <property type="term" value="C:membrane"/>
    <property type="evidence" value="ECO:0007669"/>
    <property type="project" value="UniProtKB-SubCell"/>
</dbReference>
<proteinExistence type="predicted"/>
<dbReference type="EMBL" id="JAAGAX010000004">
    <property type="protein sequence ID" value="KAF2318079.1"/>
    <property type="molecule type" value="Genomic_DNA"/>
</dbReference>
<evidence type="ECO:0000313" key="7">
    <source>
        <dbReference type="EMBL" id="KAF2318085.1"/>
    </source>
</evidence>
<keyword evidence="4 5" id="KW-0472">Membrane</keyword>
<protein>
    <recommendedName>
        <fullName evidence="9">Sugar phosphate transporter domain-containing protein</fullName>
    </recommendedName>
</protein>
<evidence type="ECO:0000256" key="1">
    <source>
        <dbReference type="ARBA" id="ARBA00004141"/>
    </source>
</evidence>
<evidence type="ECO:0000313" key="8">
    <source>
        <dbReference type="Proteomes" id="UP000467840"/>
    </source>
</evidence>
<keyword evidence="8" id="KW-1185">Reference proteome</keyword>
<feature type="transmembrane region" description="Helical" evidence="5">
    <location>
        <begin position="262"/>
        <end position="279"/>
    </location>
</feature>
<keyword evidence="3 5" id="KW-1133">Transmembrane helix</keyword>
<feature type="transmembrane region" description="Helical" evidence="5">
    <location>
        <begin position="331"/>
        <end position="355"/>
    </location>
</feature>